<proteinExistence type="predicted"/>
<keyword evidence="3" id="KW-1185">Reference proteome</keyword>
<sequence>MANNLNLEPPPYTFDVSIPEYSSEPRADEARLEYQPGSMWPREYDLRRPTGLFVHRQDGVTVILNYQEDNITVPVYRRNSSIEGSIILEKPEPITKVTLKLSGIIEVASPGTGWVQVKCLDQTHALFRANEDSPDETSSWASSQTSLSRNVPNSGPFQFSCALPTTFRHDGRDYPLPPSYYVLLPGNGQAYYVKCTYNFTALVSKGRSRRTAFLPGKAKKVNTFGFEYSPRQRPPRGVIDRSLLASIKISPEEWRRYSYQIIPRTNKHGLEPLMCQFFLPSLGVYGVTDSIPFHVQILGPRASLSILQLDNKPLIRVHLTRQITVEHNTRNNTVNLSLGEASLRALPPVEGVLSLNLSETGQNQENINWDGKVGFRLEREKLVQAFNAGVVYIRDFIILELSKGYTNLFQLFRHGHFVRLVSDSAGPT</sequence>
<comment type="caution">
    <text evidence="2">The sequence shown here is derived from an EMBL/GenBank/DDBJ whole genome shotgun (WGS) entry which is preliminary data.</text>
</comment>
<dbReference type="Proteomes" id="UP000518752">
    <property type="component" value="Unassembled WGS sequence"/>
</dbReference>
<reference evidence="2 3" key="1">
    <citation type="journal article" date="2020" name="ISME J.">
        <title>Uncovering the hidden diversity of litter-decomposition mechanisms in mushroom-forming fungi.</title>
        <authorList>
            <person name="Floudas D."/>
            <person name="Bentzer J."/>
            <person name="Ahren D."/>
            <person name="Johansson T."/>
            <person name="Persson P."/>
            <person name="Tunlid A."/>
        </authorList>
    </citation>
    <scope>NUCLEOTIDE SEQUENCE [LARGE SCALE GENOMIC DNA]</scope>
    <source>
        <strain evidence="2 3">CBS 406.79</strain>
    </source>
</reference>
<dbReference type="OrthoDB" id="3252135at2759"/>
<protein>
    <submittedName>
        <fullName evidence="2">Uncharacterized protein</fullName>
    </submittedName>
</protein>
<feature type="compositionally biased region" description="Low complexity" evidence="1">
    <location>
        <begin position="138"/>
        <end position="148"/>
    </location>
</feature>
<feature type="region of interest" description="Disordered" evidence="1">
    <location>
        <begin position="130"/>
        <end position="151"/>
    </location>
</feature>
<dbReference type="AlphaFoldDB" id="A0A8H5H1B3"/>
<name>A0A8H5H1B3_9AGAR</name>
<accession>A0A8H5H1B3</accession>
<evidence type="ECO:0000256" key="1">
    <source>
        <dbReference type="SAM" id="MobiDB-lite"/>
    </source>
</evidence>
<evidence type="ECO:0000313" key="3">
    <source>
        <dbReference type="Proteomes" id="UP000518752"/>
    </source>
</evidence>
<gene>
    <name evidence="2" type="ORF">D9757_010168</name>
</gene>
<dbReference type="EMBL" id="JAACJN010000100">
    <property type="protein sequence ID" value="KAF5374580.1"/>
    <property type="molecule type" value="Genomic_DNA"/>
</dbReference>
<evidence type="ECO:0000313" key="2">
    <source>
        <dbReference type="EMBL" id="KAF5374580.1"/>
    </source>
</evidence>
<organism evidence="2 3">
    <name type="scientific">Collybiopsis confluens</name>
    <dbReference type="NCBI Taxonomy" id="2823264"/>
    <lineage>
        <taxon>Eukaryota</taxon>
        <taxon>Fungi</taxon>
        <taxon>Dikarya</taxon>
        <taxon>Basidiomycota</taxon>
        <taxon>Agaricomycotina</taxon>
        <taxon>Agaricomycetes</taxon>
        <taxon>Agaricomycetidae</taxon>
        <taxon>Agaricales</taxon>
        <taxon>Marasmiineae</taxon>
        <taxon>Omphalotaceae</taxon>
        <taxon>Collybiopsis</taxon>
    </lineage>
</organism>